<comment type="caution">
    <text evidence="8">The sequence shown here is derived from an EMBL/GenBank/DDBJ whole genome shotgun (WGS) entry which is preliminary data.</text>
</comment>
<proteinExistence type="predicted"/>
<evidence type="ECO:0000256" key="4">
    <source>
        <dbReference type="PROSITE-ProRule" id="PRU00042"/>
    </source>
</evidence>
<dbReference type="SMART" id="SM00249">
    <property type="entry name" value="PHD"/>
    <property type="match status" value="1"/>
</dbReference>
<evidence type="ECO:0000313" key="9">
    <source>
        <dbReference type="Proteomes" id="UP000693970"/>
    </source>
</evidence>
<keyword evidence="9" id="KW-1185">Reference proteome</keyword>
<feature type="compositionally biased region" description="Basic and acidic residues" evidence="5">
    <location>
        <begin position="33"/>
        <end position="42"/>
    </location>
</feature>
<sequence length="846" mass="96807">MARQKKKDEQEKEDVTTSSQRRSSRKRTTVSYNEKKLEKIIGGEELESPKKRKSSIRGKETRQGSKRGAGKKSKQHESSDDDDDGRYSESDTKDSEDDEEEYASDNDIESEESDSQGEDQDDDQRKPQAKKIKTGTSPEHTCNYCGKSFISPGGLEYHINRFVCRLEECKDPNIINQHNKKRKRGKGIKGKTKYKKFRGSKENRTCGECGRVFTSTLGLRYHASKQVCHKTAGPGKSTRRDDFEFRTLEKGETFVTIYGIVRVIRDNVATPTADPIQDAAAKVKKFKNDVGKHENRVRKYMIQRFAQLRARRERINALYQKGEVSQKPIFKAYLDPLHERITFVPPKDPLDVAGSFMDRIVECEWIADERTRFQGDAREEQEFKLEKPGELSRLFLRRRLLTEKYDGDGSVYFCDDCGKAFSNLPSHTYHTDQKPCKRRNERETSRREEMELKIQITAKTLRTEEAIIHEAIRRYPFKPRQRKSDSTSVYPEVLLALGFQLVKKEEHSREVMRRAIEELRAAAAARDSARNANSAPSSASDPAERADKNNDEIIIGNVGKSTKSAPSQKVTGKEEPKLEHPLLVMEGLRKELKREMRIADDKTHGSMYSEVYHSLGFEYPGLKHPKIERPKMTVVVIKKKKNPIKLNPKQNFSKVEQKPLPPPPVPAPPPEVPLPPIGSLPSIIDPQALIEEALVGRYPSINRYDGEHSDVCLICKQFGELLCCDFCETAEHWKCFRTKYTTKALEPGEDFMCHKCIGVVIARRNRAEKRRIGKVRIKGTNTNDDGSRGPSKNKQNDGNKQYHEVAEKGQSTNELVELLRDSQDRLNQSVARLEMNNLRRKMMAGL</sequence>
<feature type="compositionally biased region" description="Basic residues" evidence="5">
    <location>
        <begin position="64"/>
        <end position="74"/>
    </location>
</feature>
<name>A0A9K3Q8Q3_9STRA</name>
<evidence type="ECO:0000313" key="8">
    <source>
        <dbReference type="EMBL" id="KAG7374245.1"/>
    </source>
</evidence>
<feature type="domain" description="PHD-type" evidence="6">
    <location>
        <begin position="709"/>
        <end position="759"/>
    </location>
</feature>
<keyword evidence="3" id="KW-0862">Zinc</keyword>
<evidence type="ECO:0000259" key="7">
    <source>
        <dbReference type="PROSITE" id="PS50157"/>
    </source>
</evidence>
<dbReference type="SMART" id="SM00355">
    <property type="entry name" value="ZnF_C2H2"/>
    <property type="match status" value="3"/>
</dbReference>
<feature type="region of interest" description="Disordered" evidence="5">
    <location>
        <begin position="647"/>
        <end position="668"/>
    </location>
</feature>
<evidence type="ECO:0000256" key="3">
    <source>
        <dbReference type="ARBA" id="ARBA00022833"/>
    </source>
</evidence>
<keyword evidence="2 4" id="KW-0863">Zinc-finger</keyword>
<feature type="compositionally biased region" description="Acidic residues" evidence="5">
    <location>
        <begin position="94"/>
        <end position="122"/>
    </location>
</feature>
<dbReference type="EMBL" id="JAGRRH010000001">
    <property type="protein sequence ID" value="KAG7374245.1"/>
    <property type="molecule type" value="Genomic_DNA"/>
</dbReference>
<feature type="compositionally biased region" description="Low complexity" evidence="5">
    <location>
        <begin position="525"/>
        <end position="541"/>
    </location>
</feature>
<feature type="compositionally biased region" description="Basic and acidic residues" evidence="5">
    <location>
        <begin position="1"/>
        <end position="15"/>
    </location>
</feature>
<feature type="region of interest" description="Disordered" evidence="5">
    <location>
        <begin position="1"/>
        <end position="137"/>
    </location>
</feature>
<evidence type="ECO:0000256" key="5">
    <source>
        <dbReference type="SAM" id="MobiDB-lite"/>
    </source>
</evidence>
<feature type="compositionally biased region" description="Basic and acidic residues" evidence="5">
    <location>
        <begin position="794"/>
        <end position="807"/>
    </location>
</feature>
<dbReference type="InterPro" id="IPR019787">
    <property type="entry name" value="Znf_PHD-finger"/>
</dbReference>
<feature type="compositionally biased region" description="Pro residues" evidence="5">
    <location>
        <begin position="659"/>
        <end position="668"/>
    </location>
</feature>
<feature type="region of interest" description="Disordered" evidence="5">
    <location>
        <begin position="772"/>
        <end position="811"/>
    </location>
</feature>
<feature type="compositionally biased region" description="Polar residues" evidence="5">
    <location>
        <begin position="559"/>
        <end position="570"/>
    </location>
</feature>
<evidence type="ECO:0000256" key="2">
    <source>
        <dbReference type="ARBA" id="ARBA00022771"/>
    </source>
</evidence>
<dbReference type="Proteomes" id="UP000693970">
    <property type="component" value="Unassembled WGS sequence"/>
</dbReference>
<dbReference type="OrthoDB" id="787137at2759"/>
<feature type="compositionally biased region" description="Polar residues" evidence="5">
    <location>
        <begin position="779"/>
        <end position="793"/>
    </location>
</feature>
<reference evidence="8" key="1">
    <citation type="journal article" date="2021" name="Sci. Rep.">
        <title>Diploid genomic architecture of Nitzschia inconspicua, an elite biomass production diatom.</title>
        <authorList>
            <person name="Oliver A."/>
            <person name="Podell S."/>
            <person name="Pinowska A."/>
            <person name="Traller J.C."/>
            <person name="Smith S.R."/>
            <person name="McClure R."/>
            <person name="Beliaev A."/>
            <person name="Bohutskyi P."/>
            <person name="Hill E.A."/>
            <person name="Rabines A."/>
            <person name="Zheng H."/>
            <person name="Allen L.Z."/>
            <person name="Kuo A."/>
            <person name="Grigoriev I.V."/>
            <person name="Allen A.E."/>
            <person name="Hazlebeck D."/>
            <person name="Allen E.E."/>
        </authorList>
    </citation>
    <scope>NUCLEOTIDE SEQUENCE</scope>
    <source>
        <strain evidence="8">Hildebrandi</strain>
    </source>
</reference>
<feature type="domain" description="C2H2-type" evidence="7">
    <location>
        <begin position="204"/>
        <end position="234"/>
    </location>
</feature>
<accession>A0A9K3Q8Q3</accession>
<dbReference type="AlphaFoldDB" id="A0A9K3Q8Q3"/>
<protein>
    <submittedName>
        <fullName evidence="8">CpXC protein</fullName>
    </submittedName>
</protein>
<dbReference type="PROSITE" id="PS50016">
    <property type="entry name" value="ZF_PHD_2"/>
    <property type="match status" value="1"/>
</dbReference>
<feature type="domain" description="C2H2-type" evidence="7">
    <location>
        <begin position="412"/>
        <end position="443"/>
    </location>
</feature>
<dbReference type="InterPro" id="IPR001965">
    <property type="entry name" value="Znf_PHD"/>
</dbReference>
<evidence type="ECO:0000256" key="1">
    <source>
        <dbReference type="ARBA" id="ARBA00022723"/>
    </source>
</evidence>
<feature type="compositionally biased region" description="Basic and acidic residues" evidence="5">
    <location>
        <begin position="542"/>
        <end position="551"/>
    </location>
</feature>
<dbReference type="PROSITE" id="PS50157">
    <property type="entry name" value="ZINC_FINGER_C2H2_2"/>
    <property type="match status" value="2"/>
</dbReference>
<organism evidence="8 9">
    <name type="scientific">Nitzschia inconspicua</name>
    <dbReference type="NCBI Taxonomy" id="303405"/>
    <lineage>
        <taxon>Eukaryota</taxon>
        <taxon>Sar</taxon>
        <taxon>Stramenopiles</taxon>
        <taxon>Ochrophyta</taxon>
        <taxon>Bacillariophyta</taxon>
        <taxon>Bacillariophyceae</taxon>
        <taxon>Bacillariophycidae</taxon>
        <taxon>Bacillariales</taxon>
        <taxon>Bacillariaceae</taxon>
        <taxon>Nitzschia</taxon>
    </lineage>
</organism>
<reference evidence="8" key="2">
    <citation type="submission" date="2021-04" db="EMBL/GenBank/DDBJ databases">
        <authorList>
            <person name="Podell S."/>
        </authorList>
    </citation>
    <scope>NUCLEOTIDE SEQUENCE</scope>
    <source>
        <strain evidence="8">Hildebrandi</strain>
    </source>
</reference>
<gene>
    <name evidence="8" type="ORF">IV203_013340</name>
</gene>
<dbReference type="GO" id="GO:0008270">
    <property type="term" value="F:zinc ion binding"/>
    <property type="evidence" value="ECO:0007669"/>
    <property type="project" value="UniProtKB-KW"/>
</dbReference>
<keyword evidence="1" id="KW-0479">Metal-binding</keyword>
<feature type="region of interest" description="Disordered" evidence="5">
    <location>
        <begin position="525"/>
        <end position="579"/>
    </location>
</feature>
<dbReference type="InterPro" id="IPR013087">
    <property type="entry name" value="Znf_C2H2_type"/>
</dbReference>
<evidence type="ECO:0000259" key="6">
    <source>
        <dbReference type="PROSITE" id="PS50016"/>
    </source>
</evidence>